<dbReference type="Gene3D" id="1.10.260.40">
    <property type="entry name" value="lambda repressor-like DNA-binding domains"/>
    <property type="match status" value="1"/>
</dbReference>
<dbReference type="Pfam" id="PF00356">
    <property type="entry name" value="LacI"/>
    <property type="match status" value="1"/>
</dbReference>
<dbReference type="CDD" id="cd01392">
    <property type="entry name" value="HTH_LacI"/>
    <property type="match status" value="1"/>
</dbReference>
<dbReference type="GO" id="GO:0003700">
    <property type="term" value="F:DNA-binding transcription factor activity"/>
    <property type="evidence" value="ECO:0007669"/>
    <property type="project" value="TreeGrafter"/>
</dbReference>
<dbReference type="GO" id="GO:0000976">
    <property type="term" value="F:transcription cis-regulatory region binding"/>
    <property type="evidence" value="ECO:0007669"/>
    <property type="project" value="TreeGrafter"/>
</dbReference>
<dbReference type="RefSeq" id="WP_172342746.1">
    <property type="nucleotide sequence ID" value="NZ_JACIDX010000023.1"/>
</dbReference>
<evidence type="ECO:0000313" key="5">
    <source>
        <dbReference type="EMBL" id="MBB3957389.1"/>
    </source>
</evidence>
<dbReference type="InterPro" id="IPR000843">
    <property type="entry name" value="HTH_LacI"/>
</dbReference>
<organism evidence="5 6">
    <name type="scientific">Novosphingobium sediminicola</name>
    <dbReference type="NCBI Taxonomy" id="563162"/>
    <lineage>
        <taxon>Bacteria</taxon>
        <taxon>Pseudomonadati</taxon>
        <taxon>Pseudomonadota</taxon>
        <taxon>Alphaproteobacteria</taxon>
        <taxon>Sphingomonadales</taxon>
        <taxon>Sphingomonadaceae</taxon>
        <taxon>Novosphingobium</taxon>
    </lineage>
</organism>
<dbReference type="CDD" id="cd01545">
    <property type="entry name" value="PBP1_SalR"/>
    <property type="match status" value="1"/>
</dbReference>
<dbReference type="InterPro" id="IPR028082">
    <property type="entry name" value="Peripla_BP_I"/>
</dbReference>
<dbReference type="SMART" id="SM00354">
    <property type="entry name" value="HTH_LACI"/>
    <property type="match status" value="1"/>
</dbReference>
<evidence type="ECO:0000256" key="3">
    <source>
        <dbReference type="ARBA" id="ARBA00023163"/>
    </source>
</evidence>
<dbReference type="InterPro" id="IPR010982">
    <property type="entry name" value="Lambda_DNA-bd_dom_sf"/>
</dbReference>
<dbReference type="Gene3D" id="3.40.50.2300">
    <property type="match status" value="2"/>
</dbReference>
<dbReference type="PRINTS" id="PR00036">
    <property type="entry name" value="HTHLACI"/>
</dbReference>
<dbReference type="Pfam" id="PF13377">
    <property type="entry name" value="Peripla_BP_3"/>
    <property type="match status" value="1"/>
</dbReference>
<keyword evidence="1" id="KW-0805">Transcription regulation</keyword>
<dbReference type="PANTHER" id="PTHR30146:SF153">
    <property type="entry name" value="LACTOSE OPERON REPRESSOR"/>
    <property type="match status" value="1"/>
</dbReference>
<feature type="domain" description="HTH lacI-type" evidence="4">
    <location>
        <begin position="11"/>
        <end position="65"/>
    </location>
</feature>
<evidence type="ECO:0000259" key="4">
    <source>
        <dbReference type="PROSITE" id="PS50932"/>
    </source>
</evidence>
<reference evidence="5 6" key="1">
    <citation type="submission" date="2020-08" db="EMBL/GenBank/DDBJ databases">
        <title>Genomic Encyclopedia of Type Strains, Phase IV (KMG-IV): sequencing the most valuable type-strain genomes for metagenomic binning, comparative biology and taxonomic classification.</title>
        <authorList>
            <person name="Goeker M."/>
        </authorList>
    </citation>
    <scope>NUCLEOTIDE SEQUENCE [LARGE SCALE GENOMIC DNA]</scope>
    <source>
        <strain evidence="5 6">DSM 27057</strain>
    </source>
</reference>
<keyword evidence="2" id="KW-0238">DNA-binding</keyword>
<keyword evidence="3" id="KW-0804">Transcription</keyword>
<keyword evidence="6" id="KW-1185">Reference proteome</keyword>
<dbReference type="SUPFAM" id="SSF47413">
    <property type="entry name" value="lambda repressor-like DNA-binding domains"/>
    <property type="match status" value="1"/>
</dbReference>
<dbReference type="PANTHER" id="PTHR30146">
    <property type="entry name" value="LACI-RELATED TRANSCRIPTIONAL REPRESSOR"/>
    <property type="match status" value="1"/>
</dbReference>
<name>A0A7W6CJ19_9SPHN</name>
<dbReference type="PROSITE" id="PS50932">
    <property type="entry name" value="HTH_LACI_2"/>
    <property type="match status" value="1"/>
</dbReference>
<evidence type="ECO:0000256" key="1">
    <source>
        <dbReference type="ARBA" id="ARBA00023015"/>
    </source>
</evidence>
<dbReference type="AlphaFoldDB" id="A0A7W6CJ19"/>
<proteinExistence type="predicted"/>
<dbReference type="EMBL" id="JACIDX010000023">
    <property type="protein sequence ID" value="MBB3957389.1"/>
    <property type="molecule type" value="Genomic_DNA"/>
</dbReference>
<dbReference type="SUPFAM" id="SSF53822">
    <property type="entry name" value="Periplasmic binding protein-like I"/>
    <property type="match status" value="1"/>
</dbReference>
<dbReference type="InterPro" id="IPR046335">
    <property type="entry name" value="LacI/GalR-like_sensor"/>
</dbReference>
<gene>
    <name evidence="5" type="ORF">GGR38_004363</name>
</gene>
<evidence type="ECO:0000313" key="6">
    <source>
        <dbReference type="Proteomes" id="UP000548867"/>
    </source>
</evidence>
<dbReference type="Proteomes" id="UP000548867">
    <property type="component" value="Unassembled WGS sequence"/>
</dbReference>
<sequence length="348" mass="36540">MARSDRSGGGATIIDVARLAGVSAMTVSRVINGREGVRSETREAVEKAIRELSYTPNVAARSLVTSTELQVGVIYSNPSAAFMSEFLTGIFEEASIRGARLSLLKGEAGKAPGPEALEQFAAAGLSGFILAPPLGESRKILSVLEPLGRPIAAVGAYKISDALCVRIDNHRAAYEMTHHLLDLGHRRLGFILGNPDQAASAERMAGFYAAVREIGGVEVRVAQGDFSYTSGLAAGELLLDAPSPPTAIFASNDDMAAAVVSVAHRRQIDVPGALTVVGFDDTAAAVTLWPTLTTVHQPLRRLAAEALAYVAQEAGPALLRPGAVSDCVLDHSIVYRDSTARISVAEPD</sequence>
<comment type="caution">
    <text evidence="5">The sequence shown here is derived from an EMBL/GenBank/DDBJ whole genome shotgun (WGS) entry which is preliminary data.</text>
</comment>
<protein>
    <submittedName>
        <fullName evidence="5">LacI family transcriptional regulator</fullName>
    </submittedName>
</protein>
<evidence type="ECO:0000256" key="2">
    <source>
        <dbReference type="ARBA" id="ARBA00023125"/>
    </source>
</evidence>
<dbReference type="PROSITE" id="PS00356">
    <property type="entry name" value="HTH_LACI_1"/>
    <property type="match status" value="1"/>
</dbReference>
<accession>A0A7W6CJ19</accession>